<gene>
    <name evidence="3" type="ORF">Vbra_16135</name>
</gene>
<dbReference type="PROSITE" id="PS50053">
    <property type="entry name" value="UBIQUITIN_2"/>
    <property type="match status" value="1"/>
</dbReference>
<evidence type="ECO:0000313" key="3">
    <source>
        <dbReference type="EMBL" id="CEM17820.1"/>
    </source>
</evidence>
<feature type="region of interest" description="Disordered" evidence="1">
    <location>
        <begin position="156"/>
        <end position="190"/>
    </location>
</feature>
<organism evidence="3 4">
    <name type="scientific">Vitrella brassicaformis (strain CCMP3155)</name>
    <dbReference type="NCBI Taxonomy" id="1169540"/>
    <lineage>
        <taxon>Eukaryota</taxon>
        <taxon>Sar</taxon>
        <taxon>Alveolata</taxon>
        <taxon>Colpodellida</taxon>
        <taxon>Vitrellaceae</taxon>
        <taxon>Vitrella</taxon>
    </lineage>
</organism>
<dbReference type="InterPro" id="IPR000626">
    <property type="entry name" value="Ubiquitin-like_dom"/>
</dbReference>
<sequence length="190" mass="21391">MKTFNGGWCTLDVEPFTTVEELKVEIEDKVGVRPSQVDQFWEGCLLLGPRQIPIGGNKRTLADYNIGPESSLNLIAWVRADMFHKTRGRHGFGLDLVVQRDDTEEEINNKEDENQQVKAADGVVPVQPADDDDALQDIRNTFEMIKDAFNVLEAKNSQLQGENNKLKAENKKLKAENKQLQGQLNAAKQQ</sequence>
<reference evidence="3 4" key="1">
    <citation type="submission" date="2014-11" db="EMBL/GenBank/DDBJ databases">
        <authorList>
            <person name="Zhu J."/>
            <person name="Qi W."/>
            <person name="Song R."/>
        </authorList>
    </citation>
    <scope>NUCLEOTIDE SEQUENCE [LARGE SCALE GENOMIC DNA]</scope>
</reference>
<dbReference type="SUPFAM" id="SSF54236">
    <property type="entry name" value="Ubiquitin-like"/>
    <property type="match status" value="1"/>
</dbReference>
<dbReference type="InterPro" id="IPR029071">
    <property type="entry name" value="Ubiquitin-like_domsf"/>
</dbReference>
<keyword evidence="4" id="KW-1185">Reference proteome</keyword>
<dbReference type="Pfam" id="PF00240">
    <property type="entry name" value="ubiquitin"/>
    <property type="match status" value="1"/>
</dbReference>
<feature type="domain" description="Ubiquitin-like" evidence="2">
    <location>
        <begin position="1"/>
        <end position="75"/>
    </location>
</feature>
<feature type="compositionally biased region" description="Basic and acidic residues" evidence="1">
    <location>
        <begin position="164"/>
        <end position="177"/>
    </location>
</feature>
<protein>
    <recommendedName>
        <fullName evidence="2">Ubiquitin-like domain-containing protein</fullName>
    </recommendedName>
</protein>
<dbReference type="Gene3D" id="1.20.5.400">
    <property type="match status" value="1"/>
</dbReference>
<dbReference type="Gene3D" id="3.10.20.90">
    <property type="entry name" value="Phosphatidylinositol 3-kinase Catalytic Subunit, Chain A, domain 1"/>
    <property type="match status" value="1"/>
</dbReference>
<dbReference type="VEuPathDB" id="CryptoDB:Vbra_16135"/>
<evidence type="ECO:0000259" key="2">
    <source>
        <dbReference type="PROSITE" id="PS50053"/>
    </source>
</evidence>
<dbReference type="EMBL" id="CDMY01000497">
    <property type="protein sequence ID" value="CEM17820.1"/>
    <property type="molecule type" value="Genomic_DNA"/>
</dbReference>
<accession>A0A0G4FT15</accession>
<dbReference type="STRING" id="1169540.A0A0G4FT15"/>
<proteinExistence type="predicted"/>
<evidence type="ECO:0000256" key="1">
    <source>
        <dbReference type="SAM" id="MobiDB-lite"/>
    </source>
</evidence>
<dbReference type="Proteomes" id="UP000041254">
    <property type="component" value="Unassembled WGS sequence"/>
</dbReference>
<dbReference type="AlphaFoldDB" id="A0A0G4FT15"/>
<dbReference type="InParanoid" id="A0A0G4FT15"/>
<name>A0A0G4FT15_VITBC</name>
<evidence type="ECO:0000313" key="4">
    <source>
        <dbReference type="Proteomes" id="UP000041254"/>
    </source>
</evidence>
<dbReference type="OrthoDB" id="417450at2759"/>
<dbReference type="PhylomeDB" id="A0A0G4FT15"/>
<feature type="compositionally biased region" description="Polar residues" evidence="1">
    <location>
        <begin position="179"/>
        <end position="190"/>
    </location>
</feature>